<evidence type="ECO:0000313" key="2">
    <source>
        <dbReference type="Proteomes" id="UP000315540"/>
    </source>
</evidence>
<comment type="caution">
    <text evidence="1">The sequence shown here is derived from an EMBL/GenBank/DDBJ whole genome shotgun (WGS) entry which is preliminary data.</text>
</comment>
<sequence length="170" mass="19707">MEYTHIRYSEFIKGKKCLYPSTLPVHIREKIRVFRTQLEDYEKHLKNNDIHHHCYQALKALDISIEKAIREHLVQKVAAKANTDIQICKALLHIGWTHKIWKQELVAMGMQHPLSCHTLIIGKYKLTCANDTLPVYDLIPLGTSLRKISIKEAMIIKATQTDTIQRLNPS</sequence>
<dbReference type="RefSeq" id="WP_140592786.1">
    <property type="nucleotide sequence ID" value="NZ_VFWZ01000003.1"/>
</dbReference>
<dbReference type="AlphaFoldDB" id="A0A504JBB0"/>
<name>A0A504JBB0_9FLAO</name>
<gene>
    <name evidence="1" type="ORF">FHK87_11020</name>
</gene>
<dbReference type="Proteomes" id="UP000315540">
    <property type="component" value="Unassembled WGS sequence"/>
</dbReference>
<keyword evidence="2" id="KW-1185">Reference proteome</keyword>
<evidence type="ECO:0000313" key="1">
    <source>
        <dbReference type="EMBL" id="TPN85812.1"/>
    </source>
</evidence>
<dbReference type="OrthoDB" id="9901964at2"/>
<accession>A0A504JBB0</accession>
<dbReference type="EMBL" id="VFWZ01000003">
    <property type="protein sequence ID" value="TPN85812.1"/>
    <property type="molecule type" value="Genomic_DNA"/>
</dbReference>
<proteinExistence type="predicted"/>
<organism evidence="1 2">
    <name type="scientific">Aquimarina algicola</name>
    <dbReference type="NCBI Taxonomy" id="2589995"/>
    <lineage>
        <taxon>Bacteria</taxon>
        <taxon>Pseudomonadati</taxon>
        <taxon>Bacteroidota</taxon>
        <taxon>Flavobacteriia</taxon>
        <taxon>Flavobacteriales</taxon>
        <taxon>Flavobacteriaceae</taxon>
        <taxon>Aquimarina</taxon>
    </lineage>
</organism>
<reference evidence="1 2" key="1">
    <citation type="submission" date="2019-06" db="EMBL/GenBank/DDBJ databases">
        <authorList>
            <person name="Meng X."/>
        </authorList>
    </citation>
    <scope>NUCLEOTIDE SEQUENCE [LARGE SCALE GENOMIC DNA]</scope>
    <source>
        <strain evidence="1 2">M625</strain>
    </source>
</reference>
<protein>
    <submittedName>
        <fullName evidence="1">Uncharacterized protein</fullName>
    </submittedName>
</protein>